<gene>
    <name evidence="1" type="ORF">JD78_01417</name>
</gene>
<evidence type="ECO:0000313" key="1">
    <source>
        <dbReference type="EMBL" id="TWH72894.1"/>
    </source>
</evidence>
<dbReference type="InterPro" id="IPR036291">
    <property type="entry name" value="NAD(P)-bd_dom_sf"/>
</dbReference>
<dbReference type="SUPFAM" id="SSF51735">
    <property type="entry name" value="NAD(P)-binding Rossmann-fold domains"/>
    <property type="match status" value="1"/>
</dbReference>
<name>A0A562IQM4_9ACTN</name>
<dbReference type="AlphaFoldDB" id="A0A562IQM4"/>
<comment type="caution">
    <text evidence="1">The sequence shown here is derived from an EMBL/GenBank/DDBJ whole genome shotgun (WGS) entry which is preliminary data.</text>
</comment>
<dbReference type="EMBL" id="VLKF01000001">
    <property type="protein sequence ID" value="TWH72894.1"/>
    <property type="molecule type" value="Genomic_DNA"/>
</dbReference>
<evidence type="ECO:0000313" key="2">
    <source>
        <dbReference type="Proteomes" id="UP000321490"/>
    </source>
</evidence>
<dbReference type="RefSeq" id="WP_153362184.1">
    <property type="nucleotide sequence ID" value="NZ_JABGDC010000208.1"/>
</dbReference>
<dbReference type="Proteomes" id="UP000321490">
    <property type="component" value="Unassembled WGS sequence"/>
</dbReference>
<keyword evidence="2" id="KW-1185">Reference proteome</keyword>
<evidence type="ECO:0008006" key="3">
    <source>
        <dbReference type="Google" id="ProtNLM"/>
    </source>
</evidence>
<organism evidence="1 2">
    <name type="scientific">Modestobacter roseus</name>
    <dbReference type="NCBI Taxonomy" id="1181884"/>
    <lineage>
        <taxon>Bacteria</taxon>
        <taxon>Bacillati</taxon>
        <taxon>Actinomycetota</taxon>
        <taxon>Actinomycetes</taxon>
        <taxon>Geodermatophilales</taxon>
        <taxon>Geodermatophilaceae</taxon>
        <taxon>Modestobacter</taxon>
    </lineage>
</organism>
<protein>
    <recommendedName>
        <fullName evidence="3">NAD-dependent epimerase/dehydratase family protein</fullName>
    </recommendedName>
</protein>
<dbReference type="OrthoDB" id="9795501at2"/>
<dbReference type="Gene3D" id="3.40.50.720">
    <property type="entry name" value="NAD(P)-binding Rossmann-like Domain"/>
    <property type="match status" value="1"/>
</dbReference>
<reference evidence="1 2" key="1">
    <citation type="submission" date="2019-07" db="EMBL/GenBank/DDBJ databases">
        <title>R&amp;d 2014.</title>
        <authorList>
            <person name="Klenk H.-P."/>
        </authorList>
    </citation>
    <scope>NUCLEOTIDE SEQUENCE [LARGE SCALE GENOMIC DNA]</scope>
    <source>
        <strain evidence="1 2">DSM 45764</strain>
    </source>
</reference>
<accession>A0A562IQM4</accession>
<proteinExistence type="predicted"/>
<sequence>MTTLDDLVAAAEAGRSAWIDGGRHVVDVIHVDDLADAIALTLTRGEPGGTYYVTDGAPCRSACSSRRCWPTAESI</sequence>